<evidence type="ECO:0000313" key="1">
    <source>
        <dbReference type="EMBL" id="OMO72436.1"/>
    </source>
</evidence>
<accession>A0A1R3HPV6</accession>
<dbReference type="Proteomes" id="UP000188268">
    <property type="component" value="Unassembled WGS sequence"/>
</dbReference>
<organism evidence="1 2">
    <name type="scientific">Corchorus capsularis</name>
    <name type="common">Jute</name>
    <dbReference type="NCBI Taxonomy" id="210143"/>
    <lineage>
        <taxon>Eukaryota</taxon>
        <taxon>Viridiplantae</taxon>
        <taxon>Streptophyta</taxon>
        <taxon>Embryophyta</taxon>
        <taxon>Tracheophyta</taxon>
        <taxon>Spermatophyta</taxon>
        <taxon>Magnoliopsida</taxon>
        <taxon>eudicotyledons</taxon>
        <taxon>Gunneridae</taxon>
        <taxon>Pentapetalae</taxon>
        <taxon>rosids</taxon>
        <taxon>malvids</taxon>
        <taxon>Malvales</taxon>
        <taxon>Malvaceae</taxon>
        <taxon>Grewioideae</taxon>
        <taxon>Apeibeae</taxon>
        <taxon>Corchorus</taxon>
    </lineage>
</organism>
<gene>
    <name evidence="1" type="ORF">CCACVL1_17811</name>
</gene>
<proteinExistence type="predicted"/>
<keyword evidence="2" id="KW-1185">Reference proteome</keyword>
<name>A0A1R3HPV6_COCAP</name>
<dbReference type="Gramene" id="OMO72436">
    <property type="protein sequence ID" value="OMO72436"/>
    <property type="gene ID" value="CCACVL1_17811"/>
</dbReference>
<comment type="caution">
    <text evidence="1">The sequence shown here is derived from an EMBL/GenBank/DDBJ whole genome shotgun (WGS) entry which is preliminary data.</text>
</comment>
<reference evidence="1 2" key="1">
    <citation type="submission" date="2013-09" db="EMBL/GenBank/DDBJ databases">
        <title>Corchorus capsularis genome sequencing.</title>
        <authorList>
            <person name="Alam M."/>
            <person name="Haque M.S."/>
            <person name="Islam M.S."/>
            <person name="Emdad E.M."/>
            <person name="Islam M.M."/>
            <person name="Ahmed B."/>
            <person name="Halim A."/>
            <person name="Hossen Q.M.M."/>
            <person name="Hossain M.Z."/>
            <person name="Ahmed R."/>
            <person name="Khan M.M."/>
            <person name="Islam R."/>
            <person name="Rashid M.M."/>
            <person name="Khan S.A."/>
            <person name="Rahman M.S."/>
            <person name="Alam M."/>
        </authorList>
    </citation>
    <scope>NUCLEOTIDE SEQUENCE [LARGE SCALE GENOMIC DNA]</scope>
    <source>
        <strain evidence="2">cv. CVL-1</strain>
        <tissue evidence="1">Whole seedling</tissue>
    </source>
</reference>
<dbReference type="EMBL" id="AWWV01011423">
    <property type="protein sequence ID" value="OMO72436.1"/>
    <property type="molecule type" value="Genomic_DNA"/>
</dbReference>
<evidence type="ECO:0000313" key="2">
    <source>
        <dbReference type="Proteomes" id="UP000188268"/>
    </source>
</evidence>
<dbReference type="AlphaFoldDB" id="A0A1R3HPV6"/>
<sequence>MARTPDRPPIGHYKAALWDEHHRRQHGIVDFEPPSIVLWFPSRHFPSVLE</sequence>
<protein>
    <submittedName>
        <fullName evidence="1">Uncharacterized protein</fullName>
    </submittedName>
</protein>